<gene>
    <name evidence="2" type="ORF">DI565_11775</name>
</gene>
<evidence type="ECO:0000313" key="3">
    <source>
        <dbReference type="Proteomes" id="UP000249577"/>
    </source>
</evidence>
<evidence type="ECO:0000256" key="1">
    <source>
        <dbReference type="SAM" id="MobiDB-lite"/>
    </source>
</evidence>
<name>A0A2W5KDY4_ANCNO</name>
<proteinExistence type="predicted"/>
<sequence length="80" mass="8496">MSDARRLTTLDDEHARLKKLQAERLLDDAVLKNVAAKDGGARCEAERGGSCLRGACGGPASGLDGVEDRPLDDAPHERPT</sequence>
<feature type="compositionally biased region" description="Basic and acidic residues" evidence="1">
    <location>
        <begin position="66"/>
        <end position="80"/>
    </location>
</feature>
<protein>
    <recommendedName>
        <fullName evidence="4">Transposase</fullName>
    </recommendedName>
</protein>
<organism evidence="2 3">
    <name type="scientific">Ancylobacter novellus</name>
    <name type="common">Thiobacillus novellus</name>
    <dbReference type="NCBI Taxonomy" id="921"/>
    <lineage>
        <taxon>Bacteria</taxon>
        <taxon>Pseudomonadati</taxon>
        <taxon>Pseudomonadota</taxon>
        <taxon>Alphaproteobacteria</taxon>
        <taxon>Hyphomicrobiales</taxon>
        <taxon>Xanthobacteraceae</taxon>
        <taxon>Ancylobacter</taxon>
    </lineage>
</organism>
<dbReference type="AlphaFoldDB" id="A0A2W5KDY4"/>
<evidence type="ECO:0000313" key="2">
    <source>
        <dbReference type="EMBL" id="PZQ15091.1"/>
    </source>
</evidence>
<comment type="caution">
    <text evidence="2">The sequence shown here is derived from an EMBL/GenBank/DDBJ whole genome shotgun (WGS) entry which is preliminary data.</text>
</comment>
<dbReference type="Proteomes" id="UP000249577">
    <property type="component" value="Unassembled WGS sequence"/>
</dbReference>
<dbReference type="EMBL" id="QFPN01000005">
    <property type="protein sequence ID" value="PZQ15091.1"/>
    <property type="molecule type" value="Genomic_DNA"/>
</dbReference>
<evidence type="ECO:0008006" key="4">
    <source>
        <dbReference type="Google" id="ProtNLM"/>
    </source>
</evidence>
<accession>A0A2W5KDY4</accession>
<feature type="region of interest" description="Disordered" evidence="1">
    <location>
        <begin position="58"/>
        <end position="80"/>
    </location>
</feature>
<reference evidence="2 3" key="1">
    <citation type="submission" date="2017-08" db="EMBL/GenBank/DDBJ databases">
        <title>Infants hospitalized years apart are colonized by the same room-sourced microbial strains.</title>
        <authorList>
            <person name="Brooks B."/>
            <person name="Olm M.R."/>
            <person name="Firek B.A."/>
            <person name="Baker R."/>
            <person name="Thomas B.C."/>
            <person name="Morowitz M.J."/>
            <person name="Banfield J.F."/>
        </authorList>
    </citation>
    <scope>NUCLEOTIDE SEQUENCE [LARGE SCALE GENOMIC DNA]</scope>
    <source>
        <strain evidence="2">S2_005_003_R2_43</strain>
    </source>
</reference>